<protein>
    <submittedName>
        <fullName evidence="1">Phage XkdN-like protein</fullName>
    </submittedName>
</protein>
<accession>A0A098B5N8</accession>
<dbReference type="RefSeq" id="WP_144676483.1">
    <property type="nucleotide sequence ID" value="NZ_LK996017.1"/>
</dbReference>
<dbReference type="InterPro" id="IPR038559">
    <property type="entry name" value="XkdN-like_sf"/>
</dbReference>
<proteinExistence type="predicted"/>
<evidence type="ECO:0000313" key="1">
    <source>
        <dbReference type="EMBL" id="CDX04154.1"/>
    </source>
</evidence>
<sequence>MSDLQDFLMDSFEEVEPIERRVSLGGKEKIMKFKPISAATGDEIRRSCRKTTFHKGQRLVETDQDAFVAKLIIETTTVPDFKSQELQQSWGVLGAENLLKAMKTKMKDGEYATFSNIVSEVNGYDKSMNDLVEEAKN</sequence>
<dbReference type="Gene3D" id="3.30.2220.30">
    <property type="match status" value="1"/>
</dbReference>
<gene>
    <name evidence="1" type="ORF">DPCES_4268</name>
</gene>
<name>A0A098B5N8_DESHA</name>
<organism evidence="1">
    <name type="scientific">Desulfitobacterium hafniense</name>
    <name type="common">Desulfitobacterium frappieri</name>
    <dbReference type="NCBI Taxonomy" id="49338"/>
    <lineage>
        <taxon>Bacteria</taxon>
        <taxon>Bacillati</taxon>
        <taxon>Bacillota</taxon>
        <taxon>Clostridia</taxon>
        <taxon>Eubacteriales</taxon>
        <taxon>Desulfitobacteriaceae</taxon>
        <taxon>Desulfitobacterium</taxon>
    </lineage>
</organism>
<dbReference type="PATRIC" id="fig|49338.4.peg.4596"/>
<dbReference type="InterPro" id="IPR014986">
    <property type="entry name" value="XkdN-like"/>
</dbReference>
<dbReference type="EMBL" id="LK996017">
    <property type="protein sequence ID" value="CDX04154.1"/>
    <property type="molecule type" value="Genomic_DNA"/>
</dbReference>
<dbReference type="Pfam" id="PF08890">
    <property type="entry name" value="Phage_TAC_5"/>
    <property type="match status" value="1"/>
</dbReference>
<reference evidence="1" key="1">
    <citation type="submission" date="2014-07" db="EMBL/GenBank/DDBJ databases">
        <authorList>
            <person name="Hornung V.Bastian."/>
        </authorList>
    </citation>
    <scope>NUCLEOTIDE SEQUENCE</scope>
    <source>
        <strain evidence="1">PCE-S</strain>
    </source>
</reference>
<dbReference type="AlphaFoldDB" id="A0A098B5N8"/>